<evidence type="ECO:0000313" key="8">
    <source>
        <dbReference type="WBParaSite" id="PSAMB.scaffold434size51422.g5925.t1"/>
    </source>
</evidence>
<dbReference type="GO" id="GO:0016020">
    <property type="term" value="C:membrane"/>
    <property type="evidence" value="ECO:0007669"/>
    <property type="project" value="UniProtKB-SubCell"/>
</dbReference>
<keyword evidence="7" id="KW-1185">Reference proteome</keyword>
<feature type="transmembrane region" description="Helical" evidence="5">
    <location>
        <begin position="105"/>
        <end position="127"/>
    </location>
</feature>
<keyword evidence="2 5" id="KW-0812">Transmembrane</keyword>
<evidence type="ECO:0000259" key="6">
    <source>
        <dbReference type="PROSITE" id="PS50262"/>
    </source>
</evidence>
<feature type="domain" description="G-protein coupled receptors family 1 profile" evidence="6">
    <location>
        <begin position="1"/>
        <end position="207"/>
    </location>
</feature>
<accession>A0A914WL27</accession>
<comment type="subcellular location">
    <subcellularLocation>
        <location evidence="1">Membrane</location>
    </subcellularLocation>
</comment>
<dbReference type="Pfam" id="PF00001">
    <property type="entry name" value="7tm_1"/>
    <property type="match status" value="1"/>
</dbReference>
<dbReference type="Gene3D" id="1.20.1070.10">
    <property type="entry name" value="Rhodopsin 7-helix transmembrane proteins"/>
    <property type="match status" value="1"/>
</dbReference>
<evidence type="ECO:0000256" key="2">
    <source>
        <dbReference type="ARBA" id="ARBA00022692"/>
    </source>
</evidence>
<proteinExistence type="predicted"/>
<feature type="transmembrane region" description="Helical" evidence="5">
    <location>
        <begin position="156"/>
        <end position="182"/>
    </location>
</feature>
<dbReference type="InterPro" id="IPR000276">
    <property type="entry name" value="GPCR_Rhodpsn"/>
</dbReference>
<dbReference type="PANTHER" id="PTHR46955">
    <property type="entry name" value="PROTEIN CBG01349-RELATED"/>
    <property type="match status" value="1"/>
</dbReference>
<dbReference type="PROSITE" id="PS50262">
    <property type="entry name" value="G_PROTEIN_RECEP_F1_2"/>
    <property type="match status" value="1"/>
</dbReference>
<evidence type="ECO:0000256" key="3">
    <source>
        <dbReference type="ARBA" id="ARBA00022989"/>
    </source>
</evidence>
<dbReference type="GO" id="GO:0004930">
    <property type="term" value="F:G protein-coupled receptor activity"/>
    <property type="evidence" value="ECO:0007669"/>
    <property type="project" value="InterPro"/>
</dbReference>
<protein>
    <submittedName>
        <fullName evidence="8">G-protein coupled receptors family 1 profile domain-containing protein</fullName>
    </submittedName>
</protein>
<dbReference type="Proteomes" id="UP000887566">
    <property type="component" value="Unplaced"/>
</dbReference>
<reference evidence="8" key="1">
    <citation type="submission" date="2022-11" db="UniProtKB">
        <authorList>
            <consortium name="WormBaseParasite"/>
        </authorList>
    </citation>
    <scope>IDENTIFICATION</scope>
</reference>
<dbReference type="CDD" id="cd00637">
    <property type="entry name" value="7tm_classA_rhodopsin-like"/>
    <property type="match status" value="1"/>
</dbReference>
<sequence length="252" mass="27439">MHFLPLVSFQESKPNKGVCLAASFLAVFGVTLSQLMTVAIGLDRHSAISSPIAYRKRDHKVLAVGSFGVIFLYGAVTCSLLFVGVDLSQIPDQCGAGSSTTKPWTIYWGLFGLIVCSVVCVTYLLTLRKFRQLARARRDQQMSTSMSKREKAVHSTVSTILLIYIVLFGLPNVAYVIAVALWEDAILISPYILLGSALNSSVNVLVYAVKHNDIRASMLVSFGVNDLSTRPSSLRSPRLPPVIADNLVTGME</sequence>
<dbReference type="SMART" id="SM01381">
    <property type="entry name" value="7TM_GPCR_Srsx"/>
    <property type="match status" value="1"/>
</dbReference>
<evidence type="ECO:0000313" key="7">
    <source>
        <dbReference type="Proteomes" id="UP000887566"/>
    </source>
</evidence>
<feature type="transmembrane region" description="Helical" evidence="5">
    <location>
        <begin position="61"/>
        <end position="85"/>
    </location>
</feature>
<name>A0A914WL27_9BILA</name>
<evidence type="ECO:0000256" key="5">
    <source>
        <dbReference type="SAM" id="Phobius"/>
    </source>
</evidence>
<dbReference type="WBParaSite" id="PSAMB.scaffold434size51422.g5925.t1">
    <property type="protein sequence ID" value="PSAMB.scaffold434size51422.g5925.t1"/>
    <property type="gene ID" value="PSAMB.scaffold434size51422.g5925"/>
</dbReference>
<evidence type="ECO:0000256" key="4">
    <source>
        <dbReference type="ARBA" id="ARBA00023136"/>
    </source>
</evidence>
<dbReference type="InterPro" id="IPR052322">
    <property type="entry name" value="Mito_rRNA_Mtase_NSUN4"/>
</dbReference>
<keyword evidence="4 5" id="KW-0472">Membrane</keyword>
<feature type="transmembrane region" description="Helical" evidence="5">
    <location>
        <begin position="188"/>
        <end position="209"/>
    </location>
</feature>
<dbReference type="SUPFAM" id="SSF81321">
    <property type="entry name" value="Family A G protein-coupled receptor-like"/>
    <property type="match status" value="1"/>
</dbReference>
<dbReference type="AlphaFoldDB" id="A0A914WL27"/>
<dbReference type="PANTHER" id="PTHR46955:SF5">
    <property type="entry name" value="G_PROTEIN_RECEP_F1_2 DOMAIN-CONTAINING PROTEIN"/>
    <property type="match status" value="1"/>
</dbReference>
<evidence type="ECO:0000256" key="1">
    <source>
        <dbReference type="ARBA" id="ARBA00004370"/>
    </source>
</evidence>
<dbReference type="InterPro" id="IPR017452">
    <property type="entry name" value="GPCR_Rhodpsn_7TM"/>
</dbReference>
<organism evidence="7 8">
    <name type="scientific">Plectus sambesii</name>
    <dbReference type="NCBI Taxonomy" id="2011161"/>
    <lineage>
        <taxon>Eukaryota</taxon>
        <taxon>Metazoa</taxon>
        <taxon>Ecdysozoa</taxon>
        <taxon>Nematoda</taxon>
        <taxon>Chromadorea</taxon>
        <taxon>Plectida</taxon>
        <taxon>Plectina</taxon>
        <taxon>Plectoidea</taxon>
        <taxon>Plectidae</taxon>
        <taxon>Plectus</taxon>
    </lineage>
</organism>
<keyword evidence="3 5" id="KW-1133">Transmembrane helix</keyword>
<feature type="transmembrane region" description="Helical" evidence="5">
    <location>
        <begin position="20"/>
        <end position="40"/>
    </location>
</feature>